<dbReference type="SMART" id="SM00086">
    <property type="entry name" value="PAC"/>
    <property type="match status" value="4"/>
</dbReference>
<keyword evidence="6" id="KW-0418">Kinase</keyword>
<dbReference type="Pfam" id="PF00989">
    <property type="entry name" value="PAS"/>
    <property type="match status" value="1"/>
</dbReference>
<dbReference type="Proteomes" id="UP000676565">
    <property type="component" value="Unassembled WGS sequence"/>
</dbReference>
<dbReference type="CDD" id="cd17574">
    <property type="entry name" value="REC_OmpR"/>
    <property type="match status" value="1"/>
</dbReference>
<dbReference type="InterPro" id="IPR001610">
    <property type="entry name" value="PAC"/>
</dbReference>
<dbReference type="InterPro" id="IPR003594">
    <property type="entry name" value="HATPase_dom"/>
</dbReference>
<dbReference type="PANTHER" id="PTHR43065:SF42">
    <property type="entry name" value="TWO-COMPONENT SENSOR PPRA"/>
    <property type="match status" value="1"/>
</dbReference>
<dbReference type="EC" id="2.7.13.3" evidence="2"/>
<feature type="domain" description="Histidine kinase" evidence="10">
    <location>
        <begin position="646"/>
        <end position="869"/>
    </location>
</feature>
<dbReference type="Gene3D" id="3.30.450.20">
    <property type="entry name" value="PAS domain"/>
    <property type="match status" value="4"/>
</dbReference>
<dbReference type="Pfam" id="PF13426">
    <property type="entry name" value="PAS_9"/>
    <property type="match status" value="1"/>
</dbReference>
<keyword evidence="3 9" id="KW-0597">Phosphoprotein</keyword>
<feature type="modified residue" description="4-aspartylphosphate" evidence="9">
    <location>
        <position position="65"/>
    </location>
</feature>
<dbReference type="Pfam" id="PF02518">
    <property type="entry name" value="HATPase_c"/>
    <property type="match status" value="1"/>
</dbReference>
<dbReference type="SUPFAM" id="SSF47384">
    <property type="entry name" value="Homodimeric domain of signal transducing histidine kinase"/>
    <property type="match status" value="1"/>
</dbReference>
<dbReference type="InterPro" id="IPR013656">
    <property type="entry name" value="PAS_4"/>
</dbReference>
<dbReference type="SMART" id="SM00387">
    <property type="entry name" value="HATPase_c"/>
    <property type="match status" value="1"/>
</dbReference>
<dbReference type="InterPro" id="IPR036097">
    <property type="entry name" value="HisK_dim/P_sf"/>
</dbReference>
<feature type="domain" description="PAS" evidence="12">
    <location>
        <begin position="258"/>
        <end position="328"/>
    </location>
</feature>
<evidence type="ECO:0000256" key="1">
    <source>
        <dbReference type="ARBA" id="ARBA00000085"/>
    </source>
</evidence>
<dbReference type="SUPFAM" id="SSF55874">
    <property type="entry name" value="ATPase domain of HSP90 chaperone/DNA topoisomerase II/histidine kinase"/>
    <property type="match status" value="1"/>
</dbReference>
<dbReference type="Pfam" id="PF00512">
    <property type="entry name" value="HisKA"/>
    <property type="match status" value="1"/>
</dbReference>
<dbReference type="SMART" id="SM00448">
    <property type="entry name" value="REC"/>
    <property type="match status" value="2"/>
</dbReference>
<evidence type="ECO:0000259" key="13">
    <source>
        <dbReference type="PROSITE" id="PS50113"/>
    </source>
</evidence>
<feature type="domain" description="PAS" evidence="12">
    <location>
        <begin position="383"/>
        <end position="453"/>
    </location>
</feature>
<feature type="domain" description="PAC" evidence="13">
    <location>
        <begin position="207"/>
        <end position="257"/>
    </location>
</feature>
<feature type="domain" description="PAC" evidence="13">
    <location>
        <begin position="579"/>
        <end position="633"/>
    </location>
</feature>
<evidence type="ECO:0000256" key="2">
    <source>
        <dbReference type="ARBA" id="ARBA00012438"/>
    </source>
</evidence>
<keyword evidence="7" id="KW-0067">ATP-binding</keyword>
<protein>
    <recommendedName>
        <fullName evidence="2">histidine kinase</fullName>
        <ecNumber evidence="2">2.7.13.3</ecNumber>
    </recommendedName>
</protein>
<dbReference type="Gene3D" id="3.40.50.2300">
    <property type="match status" value="2"/>
</dbReference>
<evidence type="ECO:0000313" key="15">
    <source>
        <dbReference type="Proteomes" id="UP000676565"/>
    </source>
</evidence>
<dbReference type="SUPFAM" id="SSF55785">
    <property type="entry name" value="PYP-like sensor domain (PAS domain)"/>
    <property type="match status" value="4"/>
</dbReference>
<dbReference type="InterPro" id="IPR011006">
    <property type="entry name" value="CheY-like_superfamily"/>
</dbReference>
<keyword evidence="4" id="KW-0808">Transferase</keyword>
<dbReference type="InterPro" id="IPR000014">
    <property type="entry name" value="PAS"/>
</dbReference>
<dbReference type="SMART" id="SM00388">
    <property type="entry name" value="HisKA"/>
    <property type="match status" value="1"/>
</dbReference>
<keyword evidence="15" id="KW-1185">Reference proteome</keyword>
<evidence type="ECO:0000259" key="11">
    <source>
        <dbReference type="PROSITE" id="PS50110"/>
    </source>
</evidence>
<dbReference type="NCBIfam" id="TIGR00229">
    <property type="entry name" value="sensory_box"/>
    <property type="match status" value="4"/>
</dbReference>
<dbReference type="InterPro" id="IPR013767">
    <property type="entry name" value="PAS_fold"/>
</dbReference>
<comment type="caution">
    <text evidence="14">The sequence shown here is derived from an EMBL/GenBank/DDBJ whole genome shotgun (WGS) entry which is preliminary data.</text>
</comment>
<feature type="modified residue" description="4-aspartylphosphate" evidence="9">
    <location>
        <position position="941"/>
    </location>
</feature>
<evidence type="ECO:0000256" key="5">
    <source>
        <dbReference type="ARBA" id="ARBA00022741"/>
    </source>
</evidence>
<comment type="catalytic activity">
    <reaction evidence="1">
        <text>ATP + protein L-histidine = ADP + protein N-phospho-L-histidine.</text>
        <dbReference type="EC" id="2.7.13.3"/>
    </reaction>
</comment>
<dbReference type="CDD" id="cd00082">
    <property type="entry name" value="HisKA"/>
    <property type="match status" value="1"/>
</dbReference>
<feature type="domain" description="Response regulatory" evidence="11">
    <location>
        <begin position="16"/>
        <end position="131"/>
    </location>
</feature>
<dbReference type="InterPro" id="IPR035965">
    <property type="entry name" value="PAS-like_dom_sf"/>
</dbReference>
<evidence type="ECO:0000256" key="4">
    <source>
        <dbReference type="ARBA" id="ARBA00022679"/>
    </source>
</evidence>
<dbReference type="InterPro" id="IPR003661">
    <property type="entry name" value="HisK_dim/P_dom"/>
</dbReference>
<organism evidence="14 15">
    <name type="scientific">Gemmata palustris</name>
    <dbReference type="NCBI Taxonomy" id="2822762"/>
    <lineage>
        <taxon>Bacteria</taxon>
        <taxon>Pseudomonadati</taxon>
        <taxon>Planctomycetota</taxon>
        <taxon>Planctomycetia</taxon>
        <taxon>Gemmatales</taxon>
        <taxon>Gemmataceae</taxon>
        <taxon>Gemmata</taxon>
    </lineage>
</organism>
<evidence type="ECO:0000259" key="12">
    <source>
        <dbReference type="PROSITE" id="PS50112"/>
    </source>
</evidence>
<name>A0ABS5BXQ3_9BACT</name>
<feature type="domain" description="PAC" evidence="13">
    <location>
        <begin position="450"/>
        <end position="508"/>
    </location>
</feature>
<accession>A0ABS5BXQ3</accession>
<dbReference type="PRINTS" id="PR00344">
    <property type="entry name" value="BCTRLSENSOR"/>
</dbReference>
<dbReference type="SUPFAM" id="SSF52172">
    <property type="entry name" value="CheY-like"/>
    <property type="match status" value="2"/>
</dbReference>
<keyword evidence="8" id="KW-0902">Two-component regulatory system</keyword>
<gene>
    <name evidence="14" type="ORF">J8F10_24610</name>
</gene>
<dbReference type="EMBL" id="JAGKQQ010000001">
    <property type="protein sequence ID" value="MBP3958443.1"/>
    <property type="molecule type" value="Genomic_DNA"/>
</dbReference>
<dbReference type="InterPro" id="IPR036890">
    <property type="entry name" value="HATPase_C_sf"/>
</dbReference>
<dbReference type="InterPro" id="IPR000700">
    <property type="entry name" value="PAS-assoc_C"/>
</dbReference>
<dbReference type="PROSITE" id="PS50112">
    <property type="entry name" value="PAS"/>
    <property type="match status" value="3"/>
</dbReference>
<dbReference type="PROSITE" id="PS50113">
    <property type="entry name" value="PAC"/>
    <property type="match status" value="4"/>
</dbReference>
<dbReference type="CDD" id="cd00130">
    <property type="entry name" value="PAS"/>
    <property type="match status" value="4"/>
</dbReference>
<evidence type="ECO:0000256" key="7">
    <source>
        <dbReference type="ARBA" id="ARBA00022840"/>
    </source>
</evidence>
<dbReference type="Pfam" id="PF08448">
    <property type="entry name" value="PAS_4"/>
    <property type="match status" value="2"/>
</dbReference>
<sequence length="1015" mass="110386">MIVIPSPARIAAPIATVLIVEDDPGIAELERVRLDDAGYRTVVAATADEALGALAATEIDLILLDYQLPDTTDGLDLYVRIKEAGYDVPVILVTGFSSEATLIRALRIGVRDFVTKSVEYLDYLPDAVGRVLGEIHTAQQLASIIASAQDAIIGTGLDRRITLFNPAAEQMFRCPGVRALGRLITDFIPDQFSPATDASEPVRFETQTLPTRGVRQDGDEFPLEVSVSFGSTGGQRYCTLIVRDVTERERMAAELRRTNELLAAVVEGTTDAVFVKDRDGRYLLANSATASFIGRPAGEILGHADADLIEAGSAGVMRDNDQFVMKADRAVTSEEPLVMGGQHRTFSVTKAPYRDASGAVIGVIGISRDVTERNRLATERDALLARLRLQIERMPLGYVLFDADARVIEWNPAAERIFGHARHQALGLSGFDLAPPAFRSEGETLLGRIRSGDMAAHSVNDNLTRDGRVITCEWHNTPLLDENGRFIGFLGLAQDVTARRSAEDALRLRDRAIQAVTQGILISDAEQRDDPVVFASPGFARMTGYAAEDILGRNCRLLQGPDTDPDAVARLRTAIRAGEPCTVELLNYKKDGTPFWNELSISPVRDAAGKLTHLVGVQTDVTRRRHLEEQFRQSQKMEALGRLAGSVAHDFNNLLTVINGYSTLLLKEVALENPLREYVEEIKHAGNRSADLTRQLLAFSRQQVLATRILDLSATVKGSEKLLRQLLGEAVQLRVVTGPNVWPIRADSGQMEQVLMNLAVNARDAMPTGGTLTVEIRNVELSTKHAAEHPGARPGPHVLLAVSDTGTGMTDELKERIFEPFFTTKEPGRGTGLGLSTVYGIVEQSAGHVTVTSSVGVGTRFDIYLPHVPEAVQREETKSVAPRPEGGPETVLVVEDEQSVRVFSRLILTKLGYTVLEASDGAGALKVATAHAGPIHLLLTDVVLPGINGRLVVERLRAVRSGFKVLFMSGYTGEALLQHGIRHESEQFLPKPFSPAVLAAKVRAALDQRACFAEL</sequence>
<keyword evidence="5" id="KW-0547">Nucleotide-binding</keyword>
<evidence type="ECO:0000256" key="6">
    <source>
        <dbReference type="ARBA" id="ARBA00022777"/>
    </source>
</evidence>
<dbReference type="PROSITE" id="PS50109">
    <property type="entry name" value="HIS_KIN"/>
    <property type="match status" value="1"/>
</dbReference>
<dbReference type="Gene3D" id="1.10.287.130">
    <property type="match status" value="1"/>
</dbReference>
<dbReference type="InterPro" id="IPR001789">
    <property type="entry name" value="Sig_transdc_resp-reg_receiver"/>
</dbReference>
<feature type="domain" description="Response regulatory" evidence="11">
    <location>
        <begin position="890"/>
        <end position="1006"/>
    </location>
</feature>
<proteinExistence type="predicted"/>
<evidence type="ECO:0000259" key="10">
    <source>
        <dbReference type="PROSITE" id="PS50109"/>
    </source>
</evidence>
<dbReference type="PANTHER" id="PTHR43065">
    <property type="entry name" value="SENSOR HISTIDINE KINASE"/>
    <property type="match status" value="1"/>
</dbReference>
<dbReference type="Gene3D" id="3.30.565.10">
    <property type="entry name" value="Histidine kinase-like ATPase, C-terminal domain"/>
    <property type="match status" value="1"/>
</dbReference>
<evidence type="ECO:0000256" key="9">
    <source>
        <dbReference type="PROSITE-ProRule" id="PRU00169"/>
    </source>
</evidence>
<feature type="domain" description="PAS" evidence="12">
    <location>
        <begin position="505"/>
        <end position="578"/>
    </location>
</feature>
<dbReference type="PROSITE" id="PS50110">
    <property type="entry name" value="RESPONSE_REGULATORY"/>
    <property type="match status" value="2"/>
</dbReference>
<dbReference type="Pfam" id="PF00072">
    <property type="entry name" value="Response_reg"/>
    <property type="match status" value="2"/>
</dbReference>
<feature type="domain" description="PAC" evidence="13">
    <location>
        <begin position="325"/>
        <end position="382"/>
    </location>
</feature>
<dbReference type="InterPro" id="IPR004358">
    <property type="entry name" value="Sig_transdc_His_kin-like_C"/>
</dbReference>
<dbReference type="InterPro" id="IPR005467">
    <property type="entry name" value="His_kinase_dom"/>
</dbReference>
<reference evidence="14 15" key="1">
    <citation type="submission" date="2021-04" db="EMBL/GenBank/DDBJ databases">
        <authorList>
            <person name="Ivanova A."/>
        </authorList>
    </citation>
    <scope>NUCLEOTIDE SEQUENCE [LARGE SCALE GENOMIC DNA]</scope>
    <source>
        <strain evidence="14 15">G18</strain>
    </source>
</reference>
<evidence type="ECO:0000313" key="14">
    <source>
        <dbReference type="EMBL" id="MBP3958443.1"/>
    </source>
</evidence>
<evidence type="ECO:0000256" key="3">
    <source>
        <dbReference type="ARBA" id="ARBA00022553"/>
    </source>
</evidence>
<evidence type="ECO:0000256" key="8">
    <source>
        <dbReference type="ARBA" id="ARBA00023012"/>
    </source>
</evidence>
<dbReference type="SMART" id="SM00091">
    <property type="entry name" value="PAS"/>
    <property type="match status" value="4"/>
</dbReference>